<protein>
    <submittedName>
        <fullName evidence="1">Uncharacterized protein</fullName>
    </submittedName>
</protein>
<accession>A0A498HIB4</accession>
<dbReference type="Proteomes" id="UP000290289">
    <property type="component" value="Chromosome 16"/>
</dbReference>
<keyword evidence="2" id="KW-1185">Reference proteome</keyword>
<reference evidence="1 2" key="1">
    <citation type="submission" date="2018-10" db="EMBL/GenBank/DDBJ databases">
        <title>A high-quality apple genome assembly.</title>
        <authorList>
            <person name="Hu J."/>
        </authorList>
    </citation>
    <scope>NUCLEOTIDE SEQUENCE [LARGE SCALE GENOMIC DNA]</scope>
    <source>
        <strain evidence="2">cv. HFTH1</strain>
        <tissue evidence="1">Young leaf</tissue>
    </source>
</reference>
<dbReference type="AlphaFoldDB" id="A0A498HIB4"/>
<proteinExistence type="predicted"/>
<name>A0A498HIB4_MALDO</name>
<evidence type="ECO:0000313" key="1">
    <source>
        <dbReference type="EMBL" id="RXH70729.1"/>
    </source>
</evidence>
<sequence length="162" mass="18063">MGTFGTRDGTEQSGTDAFRPTFGALKLCGTRVPRNENWLNFGSPSPPWNGASICPILHLQPKIRLCLYASTPPIEQYCIQSFNFYVLKSIHMMSLGSVGLDWVTCFGFSSVGLDFPLLVHGAGISRNWDGFELSIAKNWFAHVVTGGKQWHWDSLPVLVVRW</sequence>
<comment type="caution">
    <text evidence="1">The sequence shown here is derived from an EMBL/GenBank/DDBJ whole genome shotgun (WGS) entry which is preliminary data.</text>
</comment>
<gene>
    <name evidence="1" type="ORF">DVH24_013475</name>
</gene>
<organism evidence="1 2">
    <name type="scientific">Malus domestica</name>
    <name type="common">Apple</name>
    <name type="synonym">Pyrus malus</name>
    <dbReference type="NCBI Taxonomy" id="3750"/>
    <lineage>
        <taxon>Eukaryota</taxon>
        <taxon>Viridiplantae</taxon>
        <taxon>Streptophyta</taxon>
        <taxon>Embryophyta</taxon>
        <taxon>Tracheophyta</taxon>
        <taxon>Spermatophyta</taxon>
        <taxon>Magnoliopsida</taxon>
        <taxon>eudicotyledons</taxon>
        <taxon>Gunneridae</taxon>
        <taxon>Pentapetalae</taxon>
        <taxon>rosids</taxon>
        <taxon>fabids</taxon>
        <taxon>Rosales</taxon>
        <taxon>Rosaceae</taxon>
        <taxon>Amygdaloideae</taxon>
        <taxon>Maleae</taxon>
        <taxon>Malus</taxon>
    </lineage>
</organism>
<dbReference type="EMBL" id="RDQH01000342">
    <property type="protein sequence ID" value="RXH70729.1"/>
    <property type="molecule type" value="Genomic_DNA"/>
</dbReference>
<evidence type="ECO:0000313" key="2">
    <source>
        <dbReference type="Proteomes" id="UP000290289"/>
    </source>
</evidence>